<dbReference type="Proteomes" id="UP000695022">
    <property type="component" value="Unplaced"/>
</dbReference>
<keyword evidence="4" id="KW-1185">Reference proteome</keyword>
<accession>A0ABM1EQU2</accession>
<evidence type="ECO:0000256" key="1">
    <source>
        <dbReference type="ARBA" id="ARBA00007017"/>
    </source>
</evidence>
<dbReference type="GeneID" id="106814730"/>
<name>A0ABM1EQU2_PRICU</name>
<proteinExistence type="inferred from homology"/>
<dbReference type="Pfam" id="PF09724">
    <property type="entry name" value="Dcc1"/>
    <property type="match status" value="1"/>
</dbReference>
<dbReference type="PANTHER" id="PTHR13395:SF6">
    <property type="entry name" value="SISTER CHROMATID COHESION PROTEIN DCC1"/>
    <property type="match status" value="1"/>
</dbReference>
<evidence type="ECO:0000256" key="2">
    <source>
        <dbReference type="ARBA" id="ARBA00017682"/>
    </source>
</evidence>
<gene>
    <name evidence="5" type="primary">LOC106814730</name>
</gene>
<protein>
    <recommendedName>
        <fullName evidence="2">Sister chromatid cohesion protein DCC1</fullName>
    </recommendedName>
</protein>
<reference evidence="5" key="1">
    <citation type="submission" date="2025-08" db="UniProtKB">
        <authorList>
            <consortium name="RefSeq"/>
        </authorList>
    </citation>
    <scope>IDENTIFICATION</scope>
</reference>
<evidence type="ECO:0000256" key="3">
    <source>
        <dbReference type="ARBA" id="ARBA00022705"/>
    </source>
</evidence>
<keyword evidence="3" id="KW-0235">DNA replication</keyword>
<evidence type="ECO:0000313" key="5">
    <source>
        <dbReference type="RefSeq" id="XP_014674563.1"/>
    </source>
</evidence>
<organism evidence="4 5">
    <name type="scientific">Priapulus caudatus</name>
    <name type="common">Priapulid worm</name>
    <dbReference type="NCBI Taxonomy" id="37621"/>
    <lineage>
        <taxon>Eukaryota</taxon>
        <taxon>Metazoa</taxon>
        <taxon>Ecdysozoa</taxon>
        <taxon>Scalidophora</taxon>
        <taxon>Priapulida</taxon>
        <taxon>Priapulimorpha</taxon>
        <taxon>Priapulimorphida</taxon>
        <taxon>Priapulidae</taxon>
        <taxon>Priapulus</taxon>
    </lineage>
</organism>
<dbReference type="RefSeq" id="XP_014674563.1">
    <property type="nucleotide sequence ID" value="XM_014819077.1"/>
</dbReference>
<dbReference type="InterPro" id="IPR019128">
    <property type="entry name" value="Dcc1"/>
</dbReference>
<evidence type="ECO:0000313" key="4">
    <source>
        <dbReference type="Proteomes" id="UP000695022"/>
    </source>
</evidence>
<sequence length="413" mass="47405">MARNDGNLMERTAEQVEKVIVNAKLNPDELHRETQAVFFSSNFDNSNIKLLELDSELLESLEAGTSLVIRGDKNEHAVVCTSSKTYELKEAETSNSLLLLPQCKLACDLEDCGSDVTRKVTPVTVSAMLHQYYELRPCKPRLQKLRRMLSENVYRGTEYELMDNDSGRKYTFDDLLDQIQASEEEILTALENLHACEIDGYWRMLDFDYTSTVMNRILSYVDENSWSHAAVPLAATLDVLQELEPRRVLHRCMHWFGRRASSPPPDGASDAKDAVVSLDEDKICRMFAEELLRPTRNFLKLPMRFMMAWKDISHHDRTCHTITYWKVFPVVELQKICRKACEFNQLGLGDKFPTGKSRLSALFAAKEKWTFEEIRPFVQDLATDSMDVNALLTKYTRSSMQNGIKNYSSKGPR</sequence>
<comment type="similarity">
    <text evidence="1">Belongs to the DCC1 family.</text>
</comment>
<dbReference type="PANTHER" id="PTHR13395">
    <property type="entry name" value="SISTER CHROMATID COHESION PROTEIN DCC1-RELATED"/>
    <property type="match status" value="1"/>
</dbReference>